<dbReference type="AlphaFoldDB" id="A0A974GYR7"/>
<feature type="compositionally biased region" description="Basic and acidic residues" evidence="3">
    <location>
        <begin position="77"/>
        <end position="88"/>
    </location>
</feature>
<dbReference type="GO" id="GO:0010811">
    <property type="term" value="P:positive regulation of cell-substrate adhesion"/>
    <property type="evidence" value="ECO:0007669"/>
    <property type="project" value="TreeGrafter"/>
</dbReference>
<dbReference type="GO" id="GO:0005576">
    <property type="term" value="C:extracellular region"/>
    <property type="evidence" value="ECO:0007669"/>
    <property type="project" value="UniProtKB-SubCell"/>
</dbReference>
<dbReference type="PANTHER" id="PTHR46792">
    <property type="entry name" value="COILED-COIL DOMAIN-CONTAINING PROTEIN 80"/>
    <property type="match status" value="1"/>
</dbReference>
<dbReference type="EMBL" id="KV471643">
    <property type="protein sequence ID" value="OCT55820.1"/>
    <property type="molecule type" value="Genomic_DNA"/>
</dbReference>
<keyword evidence="2" id="KW-0964">Secreted</keyword>
<comment type="subcellular location">
    <subcellularLocation>
        <location evidence="1">Secreted</location>
    </subcellularLocation>
</comment>
<evidence type="ECO:0000256" key="1">
    <source>
        <dbReference type="ARBA" id="ARBA00004613"/>
    </source>
</evidence>
<feature type="compositionally biased region" description="Polar residues" evidence="3">
    <location>
        <begin position="25"/>
        <end position="58"/>
    </location>
</feature>
<accession>A0A974GYR7</accession>
<sequence>MMNWIVILRPTILVAVWLVCSSDISQGTSPSRDNGNAGQHRTSHRGSNPVKNQGSHVFQKNKEEDKSSLSESMLNDEGQRHKTHENQGQRHAGNRNAMRMLKDDSGTAVRSRMARFPSTSNSPNILASFAGKN</sequence>
<keyword evidence="4" id="KW-0732">Signal</keyword>
<dbReference type="Proteomes" id="UP000694892">
    <property type="component" value="Unassembled WGS sequence"/>
</dbReference>
<name>A0A974GYR7_XENLA</name>
<evidence type="ECO:0000256" key="4">
    <source>
        <dbReference type="SAM" id="SignalP"/>
    </source>
</evidence>
<protein>
    <recommendedName>
        <fullName evidence="6">Secreted protein</fullName>
    </recommendedName>
</protein>
<dbReference type="GO" id="GO:0005604">
    <property type="term" value="C:basement membrane"/>
    <property type="evidence" value="ECO:0007669"/>
    <property type="project" value="TreeGrafter"/>
</dbReference>
<organism evidence="5">
    <name type="scientific">Xenopus laevis</name>
    <name type="common">African clawed frog</name>
    <dbReference type="NCBI Taxonomy" id="8355"/>
    <lineage>
        <taxon>Eukaryota</taxon>
        <taxon>Metazoa</taxon>
        <taxon>Chordata</taxon>
        <taxon>Craniata</taxon>
        <taxon>Vertebrata</taxon>
        <taxon>Euteleostomi</taxon>
        <taxon>Amphibia</taxon>
        <taxon>Batrachia</taxon>
        <taxon>Anura</taxon>
        <taxon>Pipoidea</taxon>
        <taxon>Pipidae</taxon>
        <taxon>Xenopodinae</taxon>
        <taxon>Xenopus</taxon>
        <taxon>Xenopus</taxon>
    </lineage>
</organism>
<evidence type="ECO:0000256" key="3">
    <source>
        <dbReference type="SAM" id="MobiDB-lite"/>
    </source>
</evidence>
<evidence type="ECO:0000313" key="5">
    <source>
        <dbReference type="EMBL" id="OCT55820.1"/>
    </source>
</evidence>
<feature type="chain" id="PRO_5036963822" description="Secreted protein" evidence="4">
    <location>
        <begin position="28"/>
        <end position="133"/>
    </location>
</feature>
<evidence type="ECO:0000256" key="2">
    <source>
        <dbReference type="ARBA" id="ARBA00022525"/>
    </source>
</evidence>
<dbReference type="GO" id="GO:0030198">
    <property type="term" value="P:extracellular matrix organization"/>
    <property type="evidence" value="ECO:0007669"/>
    <property type="project" value="TreeGrafter"/>
</dbReference>
<gene>
    <name evidence="5" type="ORF">XELAEV_18003485mg</name>
</gene>
<feature type="signal peptide" evidence="4">
    <location>
        <begin position="1"/>
        <end position="27"/>
    </location>
</feature>
<dbReference type="PANTHER" id="PTHR46792:SF2">
    <property type="entry name" value="COILED-COIL DOMAIN-CONTAINING PROTEIN 80"/>
    <property type="match status" value="1"/>
</dbReference>
<proteinExistence type="predicted"/>
<evidence type="ECO:0008006" key="6">
    <source>
        <dbReference type="Google" id="ProtNLM"/>
    </source>
</evidence>
<reference evidence="5" key="1">
    <citation type="submission" date="2016-05" db="EMBL/GenBank/DDBJ databases">
        <title>WGS assembly of Xenopus laevis.</title>
        <authorList>
            <person name="Session A."/>
            <person name="Uno Y."/>
            <person name="Kwon T."/>
            <person name="Chapman J."/>
            <person name="Toyoda A."/>
            <person name="Takahashi S."/>
            <person name="Fukui A."/>
            <person name="Hikosaka A."/>
            <person name="Putnam N."/>
            <person name="Stites J."/>
            <person name="Van Heeringen S."/>
            <person name="Quigley I."/>
            <person name="Heinz S."/>
            <person name="Hellsten U."/>
            <person name="Lyons J."/>
            <person name="Suzuki A."/>
            <person name="Kondo M."/>
            <person name="Ogino H."/>
            <person name="Ochi H."/>
            <person name="Bogdanovic O."/>
            <person name="Lister R."/>
            <person name="Georgiou G."/>
            <person name="Paranjpe S."/>
            <person name="Van Kruijsbergen I."/>
            <person name="Mozaffari S."/>
            <person name="Shu S."/>
            <person name="Schmutz J."/>
            <person name="Jenkins J."/>
            <person name="Grimwood J."/>
            <person name="Carlson J."/>
            <person name="Mitros T."/>
            <person name="Simakov O."/>
            <person name="Heald R."/>
            <person name="Miller K."/>
            <person name="Haudenschild C."/>
            <person name="Kuroki Y."/>
            <person name="Tanaka T."/>
            <person name="Michiue T."/>
            <person name="Watanabe M."/>
            <person name="Kinoshita T."/>
            <person name="Ohta Y."/>
            <person name="Mawaribuchi S."/>
            <person name="Suzuki Y."/>
            <person name="Haramoto Y."/>
            <person name="Yamamoto T."/>
            <person name="Takagi C."/>
            <person name="Kitzman J."/>
            <person name="Shendure J."/>
            <person name="Nakayama T."/>
            <person name="Izutsu Y."/>
            <person name="Robert J."/>
            <person name="Dichmann D."/>
            <person name="Flajnik M."/>
            <person name="Houston D."/>
            <person name="Marcotte E."/>
            <person name="Wallingford J."/>
            <person name="Ito Y."/>
            <person name="Asashima M."/>
            <person name="Ueno N."/>
            <person name="Matsuda Y."/>
            <person name="Jan Veenstra G."/>
            <person name="Fujiyama A."/>
            <person name="Harland R."/>
            <person name="Taira M."/>
            <person name="Rokhsar D.S."/>
        </authorList>
    </citation>
    <scope>NUCLEOTIDE SEQUENCE</scope>
    <source>
        <strain evidence="5">J</strain>
        <tissue evidence="5">Blood</tissue>
    </source>
</reference>
<feature type="region of interest" description="Disordered" evidence="3">
    <location>
        <begin position="25"/>
        <end position="133"/>
    </location>
</feature>